<protein>
    <recommendedName>
        <fullName evidence="3">V-type proton ATPase subunit G</fullName>
    </recommendedName>
</protein>
<dbReference type="Proteomes" id="UP000762676">
    <property type="component" value="Unassembled WGS sequence"/>
</dbReference>
<evidence type="ECO:0000313" key="2">
    <source>
        <dbReference type="Proteomes" id="UP000762676"/>
    </source>
</evidence>
<accession>A0AAV4JE18</accession>
<comment type="caution">
    <text evidence="1">The sequence shown here is derived from an EMBL/GenBank/DDBJ whole genome shotgun (WGS) entry which is preliminary data.</text>
</comment>
<sequence length="103" mass="11807">MAGIQQSVLSFARKAGAICRKESAKQKEAIEKAILKRQQERGQVREMAECKKKEKGVRKALEEDDLEKLLEGVDSEGIGFVREILNGTTGRMFQHVIHIRWRR</sequence>
<gene>
    <name evidence="1" type="ORF">ElyMa_003316200</name>
</gene>
<keyword evidence="2" id="KW-1185">Reference proteome</keyword>
<evidence type="ECO:0008006" key="3">
    <source>
        <dbReference type="Google" id="ProtNLM"/>
    </source>
</evidence>
<name>A0AAV4JE18_9GAST</name>
<organism evidence="1 2">
    <name type="scientific">Elysia marginata</name>
    <dbReference type="NCBI Taxonomy" id="1093978"/>
    <lineage>
        <taxon>Eukaryota</taxon>
        <taxon>Metazoa</taxon>
        <taxon>Spiralia</taxon>
        <taxon>Lophotrochozoa</taxon>
        <taxon>Mollusca</taxon>
        <taxon>Gastropoda</taxon>
        <taxon>Heterobranchia</taxon>
        <taxon>Euthyneura</taxon>
        <taxon>Panpulmonata</taxon>
        <taxon>Sacoglossa</taxon>
        <taxon>Placobranchoidea</taxon>
        <taxon>Plakobranchidae</taxon>
        <taxon>Elysia</taxon>
    </lineage>
</organism>
<dbReference type="AlphaFoldDB" id="A0AAV4JE18"/>
<dbReference type="EMBL" id="BMAT01006831">
    <property type="protein sequence ID" value="GFS20581.1"/>
    <property type="molecule type" value="Genomic_DNA"/>
</dbReference>
<reference evidence="1 2" key="1">
    <citation type="journal article" date="2021" name="Elife">
        <title>Chloroplast acquisition without the gene transfer in kleptoplastic sea slugs, Plakobranchus ocellatus.</title>
        <authorList>
            <person name="Maeda T."/>
            <person name="Takahashi S."/>
            <person name="Yoshida T."/>
            <person name="Shimamura S."/>
            <person name="Takaki Y."/>
            <person name="Nagai Y."/>
            <person name="Toyoda A."/>
            <person name="Suzuki Y."/>
            <person name="Arimoto A."/>
            <person name="Ishii H."/>
            <person name="Satoh N."/>
            <person name="Nishiyama T."/>
            <person name="Hasebe M."/>
            <person name="Maruyama T."/>
            <person name="Minagawa J."/>
            <person name="Obokata J."/>
            <person name="Shigenobu S."/>
        </authorList>
    </citation>
    <scope>NUCLEOTIDE SEQUENCE [LARGE SCALE GENOMIC DNA]</scope>
</reference>
<evidence type="ECO:0000313" key="1">
    <source>
        <dbReference type="EMBL" id="GFS20581.1"/>
    </source>
</evidence>
<proteinExistence type="predicted"/>